<evidence type="ECO:0000256" key="2">
    <source>
        <dbReference type="ARBA" id="ARBA00022737"/>
    </source>
</evidence>
<dbReference type="InterPro" id="IPR006626">
    <property type="entry name" value="PbH1"/>
</dbReference>
<keyword evidence="5" id="KW-0812">Transmembrane</keyword>
<dbReference type="OrthoDB" id="121828at2157"/>
<dbReference type="SUPFAM" id="SSF51126">
    <property type="entry name" value="Pectin lyase-like"/>
    <property type="match status" value="4"/>
</dbReference>
<evidence type="ECO:0000256" key="3">
    <source>
        <dbReference type="ARBA" id="ARBA00022786"/>
    </source>
</evidence>
<protein>
    <submittedName>
        <fullName evidence="8">PGF-pre-PGF domain-containing protein</fullName>
    </submittedName>
</protein>
<gene>
    <name evidence="7" type="ORF">BHR79_02900</name>
    <name evidence="8" type="ORF">EFE40_07985</name>
    <name evidence="9" type="ORF">SAMN04515625_0408</name>
</gene>
<evidence type="ECO:0000259" key="6">
    <source>
        <dbReference type="SMART" id="SM00722"/>
    </source>
</evidence>
<dbReference type="InterPro" id="IPR051550">
    <property type="entry name" value="SCF-Subunits/Alg-Epimerases"/>
</dbReference>
<dbReference type="Proteomes" id="UP000198669">
    <property type="component" value="Unassembled WGS sequence"/>
</dbReference>
<feature type="domain" description="Carbohydrate-binding/sugar hydrolysis" evidence="6">
    <location>
        <begin position="122"/>
        <end position="249"/>
    </location>
</feature>
<evidence type="ECO:0000313" key="7">
    <source>
        <dbReference type="EMBL" id="APH38540.1"/>
    </source>
</evidence>
<dbReference type="InterPro" id="IPR011050">
    <property type="entry name" value="Pectin_lyase_fold/virulence"/>
</dbReference>
<dbReference type="InterPro" id="IPR006633">
    <property type="entry name" value="Carb-bd_sugar_hydrolysis-dom"/>
</dbReference>
<proteinExistence type="predicted"/>
<dbReference type="InterPro" id="IPR022441">
    <property type="entry name" value="Para_beta_helix_rpt-2"/>
</dbReference>
<reference evidence="9 11" key="2">
    <citation type="submission" date="2016-10" db="EMBL/GenBank/DDBJ databases">
        <authorList>
            <person name="de Groot N.N."/>
        </authorList>
    </citation>
    <scope>NUCLEOTIDE SEQUENCE [LARGE SCALE GENOMIC DNA]</scope>
    <source>
        <strain evidence="9 11">Z-7982</strain>
    </source>
</reference>
<feature type="compositionally biased region" description="Polar residues" evidence="4">
    <location>
        <begin position="818"/>
        <end position="839"/>
    </location>
</feature>
<reference evidence="7 10" key="1">
    <citation type="submission" date="2016-10" db="EMBL/GenBank/DDBJ databases">
        <title>Methanohalophilus halophilus.</title>
        <authorList>
            <person name="L'haridon S."/>
        </authorList>
    </citation>
    <scope>NUCLEOTIDE SEQUENCE [LARGE SCALE GENOMIC DNA]</scope>
    <source>
        <strain evidence="7 10">Z-7982</strain>
    </source>
</reference>
<reference evidence="8 12" key="3">
    <citation type="submission" date="2018-10" db="EMBL/GenBank/DDBJ databases">
        <title>Cultivation of a novel Methanohalophilus strain from Kebrit Deep of the Red Sea and a genomic comparison of members of the genus Methanohalophilus.</title>
        <authorList>
            <person name="Guan Y."/>
            <person name="Ngugi D.K."/>
            <person name="Stingl U."/>
        </authorList>
    </citation>
    <scope>NUCLEOTIDE SEQUENCE [LARGE SCALE GENOMIC DNA]</scope>
    <source>
        <strain evidence="8 12">DSM 3094</strain>
    </source>
</reference>
<dbReference type="InterPro" id="IPR026453">
    <property type="entry name" value="PGF_pre_PGF"/>
</dbReference>
<dbReference type="PANTHER" id="PTHR22990:SF15">
    <property type="entry name" value="F-BOX ONLY PROTEIN 10"/>
    <property type="match status" value="1"/>
</dbReference>
<dbReference type="SMART" id="SM00710">
    <property type="entry name" value="PbH1"/>
    <property type="match status" value="22"/>
</dbReference>
<feature type="region of interest" description="Disordered" evidence="4">
    <location>
        <begin position="818"/>
        <end position="844"/>
    </location>
</feature>
<dbReference type="EMBL" id="FNMU01000001">
    <property type="protein sequence ID" value="SDW13261.1"/>
    <property type="molecule type" value="Genomic_DNA"/>
</dbReference>
<keyword evidence="5" id="KW-0472">Membrane</keyword>
<accession>A0A1L3Q102</accession>
<sequence>MIEEGAPMLKIEKLSRKQTILKLSIMFILLFTIITLLSGITYALPNYEIDSYPDDYTPNPQEILLINDTGTIKGLWMGNSSGVFYYNNTTSSWYKEIDGGLKTIAVQRAIDNSTTNENTIIVGEGAYDGTLNIDIDDLELKIHGNRPTIDGLNSFYTIQISSDNATLEGFRITGADSNGIYLRGINNTIKNNTVQYNGQGIALSTSSNNSIINNAVQYNSWHGIAITGSCNNNFIANNTVQYNSFFGIWILSRNNLLENNTVCYNEDDGVYIASTNNTLNKNDIYSNKGHGTNIHTSSDAHVGSNNTLINNNMHNNTYSGISIGKYYQATVGSTNNTLINNNIHNNTQYGIIVGEDCSNNSIKNNAIRNNTDYGIRFFGSNNLLKNNEFTEDGLFLESFDNIIADNTVNNKPLVYLKNVTGEFVDKAGQVILLKCNNITFKDMKIENTDTGVYLHQTNDTRFYNCTIRDNSYEGIHLRGQDNILKNVTIVEHGSSGIEILGDNNTVIDSTIRDNGRFGIDTRGLNNILNNVVVQNNAADGIALSGRSNIINDSTIRDNGRYGIDIDGLNNTLNNSIIQNNTENAVYFRGDSNILVNNIIQYNKANGISYSGSNNVMKMNTVRHNREYGICPNRYSYPNSFNELKHNTVQNNSNGIYFNDNRGVLHNNTIEDNTLNGVILSGSDNEVSHNTIENNTDSGIKIYSSFGSTLESNTIVTNSIGINLIKSASNIFYQNTIANNTQRNIQSMGPPNYWTSPDNITYSYEGKEYTSKLGNYYGDYDGNDTDGDGIGDTLNYTIDSGNIDTRPLVLQWEEITKSSSTSDTFAETTEQDSNGRTSVGPSIPPEAVDITNSNIKSVTGGSNVKYDFSDSEGPVMGISFDAKDNEGNVVAKVQVLKEKPDDVDEPSGKSYRVLSMSVGSEGTINEDNADNILIDFKVSWNWIKENDIDPATIHMARFHDGQWQDLPSNKVGEDDKFLHFVADTPGFSLFSIIGDEREAIEEVIPEEREVEEVADEPASEEESAKTPGFTALFAVAIIAGAALLTRQKSNR</sequence>
<organism evidence="7 10">
    <name type="scientific">Methanohalophilus halophilus</name>
    <dbReference type="NCBI Taxonomy" id="2177"/>
    <lineage>
        <taxon>Archaea</taxon>
        <taxon>Methanobacteriati</taxon>
        <taxon>Methanobacteriota</taxon>
        <taxon>Stenosarchaea group</taxon>
        <taxon>Methanomicrobia</taxon>
        <taxon>Methanosarcinales</taxon>
        <taxon>Methanosarcinaceae</taxon>
        <taxon>Methanohalophilus</taxon>
    </lineage>
</organism>
<dbReference type="InterPro" id="IPR012334">
    <property type="entry name" value="Pectin_lyas_fold"/>
</dbReference>
<keyword evidence="10" id="KW-1185">Reference proteome</keyword>
<keyword evidence="2" id="KW-0677">Repeat</keyword>
<dbReference type="InterPro" id="IPR039448">
    <property type="entry name" value="Beta_helix"/>
</dbReference>
<comment type="pathway">
    <text evidence="1">Protein modification; protein ubiquitination.</text>
</comment>
<evidence type="ECO:0000256" key="5">
    <source>
        <dbReference type="SAM" id="Phobius"/>
    </source>
</evidence>
<dbReference type="GeneID" id="30582673"/>
<feature type="domain" description="Carbohydrate-binding/sugar hydrolysis" evidence="6">
    <location>
        <begin position="567"/>
        <end position="702"/>
    </location>
</feature>
<dbReference type="PANTHER" id="PTHR22990">
    <property type="entry name" value="F-BOX ONLY PROTEIN"/>
    <property type="match status" value="1"/>
</dbReference>
<dbReference type="NCBIfam" id="TIGR04213">
    <property type="entry name" value="PGF_pre_PGF"/>
    <property type="match status" value="1"/>
</dbReference>
<feature type="transmembrane region" description="Helical" evidence="5">
    <location>
        <begin position="20"/>
        <end position="44"/>
    </location>
</feature>
<dbReference type="EMBL" id="CP017921">
    <property type="protein sequence ID" value="APH38540.1"/>
    <property type="molecule type" value="Genomic_DNA"/>
</dbReference>
<evidence type="ECO:0000256" key="4">
    <source>
        <dbReference type="SAM" id="MobiDB-lite"/>
    </source>
</evidence>
<dbReference type="Gene3D" id="2.160.20.10">
    <property type="entry name" value="Single-stranded right-handed beta-helix, Pectin lyase-like"/>
    <property type="match status" value="3"/>
</dbReference>
<dbReference type="KEGG" id="mhaz:BHR79_02900"/>
<evidence type="ECO:0000313" key="10">
    <source>
        <dbReference type="Proteomes" id="UP000186879"/>
    </source>
</evidence>
<dbReference type="AlphaFoldDB" id="A0A1L3Q102"/>
<keyword evidence="3" id="KW-0833">Ubl conjugation pathway</keyword>
<evidence type="ECO:0000313" key="11">
    <source>
        <dbReference type="Proteomes" id="UP000198669"/>
    </source>
</evidence>
<dbReference type="Proteomes" id="UP000186879">
    <property type="component" value="Chromosome"/>
</dbReference>
<dbReference type="Proteomes" id="UP000267921">
    <property type="component" value="Unassembled WGS sequence"/>
</dbReference>
<dbReference type="EMBL" id="RJJG01000005">
    <property type="protein sequence ID" value="RNI08466.1"/>
    <property type="molecule type" value="Genomic_DNA"/>
</dbReference>
<name>A0A1L3Q102_9EURY</name>
<dbReference type="STRING" id="2177.BHR79_02900"/>
<evidence type="ECO:0000256" key="1">
    <source>
        <dbReference type="ARBA" id="ARBA00004906"/>
    </source>
</evidence>
<evidence type="ECO:0000313" key="9">
    <source>
        <dbReference type="EMBL" id="SDW13261.1"/>
    </source>
</evidence>
<dbReference type="RefSeq" id="WP_072560984.1">
    <property type="nucleotide sequence ID" value="NZ_CP017921.1"/>
</dbReference>
<dbReference type="Pfam" id="PF13229">
    <property type="entry name" value="Beta_helix"/>
    <property type="match status" value="2"/>
</dbReference>
<dbReference type="SMART" id="SM00722">
    <property type="entry name" value="CASH"/>
    <property type="match status" value="2"/>
</dbReference>
<dbReference type="NCBIfam" id="TIGR03804">
    <property type="entry name" value="para_beta_helix"/>
    <property type="match status" value="5"/>
</dbReference>
<dbReference type="InterPro" id="IPR007742">
    <property type="entry name" value="NosD_dom"/>
</dbReference>
<evidence type="ECO:0000313" key="12">
    <source>
        <dbReference type="Proteomes" id="UP000267921"/>
    </source>
</evidence>
<dbReference type="Pfam" id="PF05048">
    <property type="entry name" value="NosD"/>
    <property type="match status" value="1"/>
</dbReference>
<keyword evidence="5" id="KW-1133">Transmembrane helix</keyword>
<evidence type="ECO:0000313" key="8">
    <source>
        <dbReference type="EMBL" id="RNI08466.1"/>
    </source>
</evidence>